<dbReference type="PROSITE" id="PS50075">
    <property type="entry name" value="CARRIER"/>
    <property type="match status" value="1"/>
</dbReference>
<dbReference type="Gene3D" id="3.30.559.10">
    <property type="entry name" value="Chloramphenicol acetyltransferase-like domain"/>
    <property type="match status" value="1"/>
</dbReference>
<dbReference type="CDD" id="cd19545">
    <property type="entry name" value="FUM14_C_NRPS-like"/>
    <property type="match status" value="1"/>
</dbReference>
<evidence type="ECO:0000256" key="4">
    <source>
        <dbReference type="ARBA" id="ARBA00029454"/>
    </source>
</evidence>
<dbReference type="InterPro" id="IPR009081">
    <property type="entry name" value="PP-bd_ACP"/>
</dbReference>
<dbReference type="Pfam" id="PF00550">
    <property type="entry name" value="PP-binding"/>
    <property type="match status" value="1"/>
</dbReference>
<keyword evidence="8" id="KW-1185">Reference proteome</keyword>
<evidence type="ECO:0000256" key="1">
    <source>
        <dbReference type="ARBA" id="ARBA00022450"/>
    </source>
</evidence>
<dbReference type="STRING" id="1448318.A0A319EQN8"/>
<dbReference type="PANTHER" id="PTHR45527">
    <property type="entry name" value="NONRIBOSOMAL PEPTIDE SYNTHETASE"/>
    <property type="match status" value="1"/>
</dbReference>
<evidence type="ECO:0000256" key="5">
    <source>
        <dbReference type="SAM" id="MobiDB-lite"/>
    </source>
</evidence>
<dbReference type="InterPro" id="IPR036736">
    <property type="entry name" value="ACP-like_sf"/>
</dbReference>
<dbReference type="InterPro" id="IPR001242">
    <property type="entry name" value="Condensation_dom"/>
</dbReference>
<name>A0A319EQN8_ASPSB</name>
<dbReference type="AlphaFoldDB" id="A0A319EQN8"/>
<dbReference type="GO" id="GO:0016746">
    <property type="term" value="F:acyltransferase activity"/>
    <property type="evidence" value="ECO:0007669"/>
    <property type="project" value="UniProtKB-KW"/>
</dbReference>
<keyword evidence="7" id="KW-0808">Transferase</keyword>
<dbReference type="InterPro" id="IPR006162">
    <property type="entry name" value="Ppantetheine_attach_site"/>
</dbReference>
<dbReference type="GO" id="GO:0005737">
    <property type="term" value="C:cytoplasm"/>
    <property type="evidence" value="ECO:0007669"/>
    <property type="project" value="TreeGrafter"/>
</dbReference>
<evidence type="ECO:0000313" key="8">
    <source>
        <dbReference type="Proteomes" id="UP000248423"/>
    </source>
</evidence>
<dbReference type="Pfam" id="PF00668">
    <property type="entry name" value="Condensation"/>
    <property type="match status" value="1"/>
</dbReference>
<evidence type="ECO:0000313" key="7">
    <source>
        <dbReference type="EMBL" id="PYI12626.1"/>
    </source>
</evidence>
<dbReference type="SUPFAM" id="SSF52777">
    <property type="entry name" value="CoA-dependent acyltransferases"/>
    <property type="match status" value="2"/>
</dbReference>
<dbReference type="GO" id="GO:0016874">
    <property type="term" value="F:ligase activity"/>
    <property type="evidence" value="ECO:0007669"/>
    <property type="project" value="UniProtKB-KW"/>
</dbReference>
<dbReference type="Gene3D" id="1.10.1200.10">
    <property type="entry name" value="ACP-like"/>
    <property type="match status" value="1"/>
</dbReference>
<dbReference type="InterPro" id="IPR023213">
    <property type="entry name" value="CAT-like_dom_sf"/>
</dbReference>
<dbReference type="SMART" id="SM01294">
    <property type="entry name" value="PKS_PP_betabranch"/>
    <property type="match status" value="1"/>
</dbReference>
<sequence length="551" mass="62346">MDRLRHIWADVLCLGADEFDDTDSFFELGGDSVKAIQLLGEAAAFAPDLDMDTFYRYPTLNAFYSYTKECTEDRRLASRPRCNGNGVTDSQADVSYDGNDVSSKSTVDAPGIEVRDIESPLRAVAIDKKAVVKAARITPIQEFFMHLAMAGNVGLLNYVYEIEGPLLLTGLQQLVQQLETKNPILRTTIIQAEDEFIQIVLNQSMSEWVHSSDIHKYMQHTMTLKMTLGARPVQYCLIMNDKTHGKNFFIISIHHMFCDAFSRYLIEKEMLQILRSPSDYAQEPERPWFGDFVTHLRATRSDAEVAHYWDRYLQGADLANIHSNSLSNDGPGELDGELIEIIPASIFGSHSHVSHTQVVLAAWSLALAKLSGLRDITFGLCRHGRSHPYQDIRRMVGPLVSATPFRIKLLDDDQRVEDLVQGVQDEVTATAHWEQGHIPGVYNLGDGRPFVQSLVNLKSELYAMPDGYTDKEQNGDIWRLATRRDLQNYDMKSDWPVLLLIHQQKGVFRLKMYYQSSLVDHEKAATLFHDLKHFVESLASAECSTVGDLLR</sequence>
<dbReference type="Gene3D" id="3.30.559.30">
    <property type="entry name" value="Nonribosomal peptide synthetase, condensation domain"/>
    <property type="match status" value="1"/>
</dbReference>
<dbReference type="PANTHER" id="PTHR45527:SF1">
    <property type="entry name" value="FATTY ACID SYNTHASE"/>
    <property type="match status" value="1"/>
</dbReference>
<accession>A0A319EQN8</accession>
<reference evidence="7 8" key="1">
    <citation type="submission" date="2018-02" db="EMBL/GenBank/DDBJ databases">
        <title>The genomes of Aspergillus section Nigri reveals drivers in fungal speciation.</title>
        <authorList>
            <consortium name="DOE Joint Genome Institute"/>
            <person name="Vesth T.C."/>
            <person name="Nybo J."/>
            <person name="Theobald S."/>
            <person name="Brandl J."/>
            <person name="Frisvad J.C."/>
            <person name="Nielsen K.F."/>
            <person name="Lyhne E.K."/>
            <person name="Kogle M.E."/>
            <person name="Kuo A."/>
            <person name="Riley R."/>
            <person name="Clum A."/>
            <person name="Nolan M."/>
            <person name="Lipzen A."/>
            <person name="Salamov A."/>
            <person name="Henrissat B."/>
            <person name="Wiebenga A."/>
            <person name="De vries R.P."/>
            <person name="Grigoriev I.V."/>
            <person name="Mortensen U.H."/>
            <person name="Andersen M.R."/>
            <person name="Baker S.E."/>
        </authorList>
    </citation>
    <scope>NUCLEOTIDE SEQUENCE [LARGE SCALE GENOMIC DNA]</scope>
    <source>
        <strain evidence="7 8">CBS 121057</strain>
    </source>
</reference>
<organism evidence="7 8">
    <name type="scientific">Aspergillus sclerotiicarbonarius (strain CBS 121057 / IBT 28362)</name>
    <dbReference type="NCBI Taxonomy" id="1448318"/>
    <lineage>
        <taxon>Eukaryota</taxon>
        <taxon>Fungi</taxon>
        <taxon>Dikarya</taxon>
        <taxon>Ascomycota</taxon>
        <taxon>Pezizomycotina</taxon>
        <taxon>Eurotiomycetes</taxon>
        <taxon>Eurotiomycetidae</taxon>
        <taxon>Eurotiales</taxon>
        <taxon>Aspergillaceae</taxon>
        <taxon>Aspergillus</taxon>
        <taxon>Aspergillus subgen. Circumdati</taxon>
    </lineage>
</organism>
<dbReference type="Proteomes" id="UP000248423">
    <property type="component" value="Unassembled WGS sequence"/>
</dbReference>
<feature type="region of interest" description="Disordered" evidence="5">
    <location>
        <begin position="78"/>
        <end position="104"/>
    </location>
</feature>
<dbReference type="SUPFAM" id="SSF47336">
    <property type="entry name" value="ACP-like"/>
    <property type="match status" value="1"/>
</dbReference>
<dbReference type="GO" id="GO:0043041">
    <property type="term" value="P:amino acid activation for nonribosomal peptide biosynthetic process"/>
    <property type="evidence" value="ECO:0007669"/>
    <property type="project" value="TreeGrafter"/>
</dbReference>
<protein>
    <submittedName>
        <fullName evidence="7">CoA-dependent acyltransferase</fullName>
    </submittedName>
</protein>
<feature type="domain" description="Carrier" evidence="6">
    <location>
        <begin position="1"/>
        <end position="71"/>
    </location>
</feature>
<evidence type="ECO:0000256" key="2">
    <source>
        <dbReference type="ARBA" id="ARBA00022553"/>
    </source>
</evidence>
<dbReference type="EMBL" id="KZ826315">
    <property type="protein sequence ID" value="PYI12626.1"/>
    <property type="molecule type" value="Genomic_DNA"/>
</dbReference>
<keyword evidence="3" id="KW-0436">Ligase</keyword>
<dbReference type="PROSITE" id="PS00012">
    <property type="entry name" value="PHOSPHOPANTETHEINE"/>
    <property type="match status" value="1"/>
</dbReference>
<proteinExistence type="inferred from homology"/>
<dbReference type="VEuPathDB" id="FungiDB:BO78DRAFT_7719"/>
<comment type="similarity">
    <text evidence="4">Belongs to the NRP synthetase family.</text>
</comment>
<evidence type="ECO:0000259" key="6">
    <source>
        <dbReference type="PROSITE" id="PS50075"/>
    </source>
</evidence>
<dbReference type="OrthoDB" id="416786at2759"/>
<keyword evidence="2" id="KW-0597">Phosphoprotein</keyword>
<keyword evidence="1" id="KW-0596">Phosphopantetheine</keyword>
<dbReference type="GO" id="GO:0044550">
    <property type="term" value="P:secondary metabolite biosynthetic process"/>
    <property type="evidence" value="ECO:0007669"/>
    <property type="project" value="TreeGrafter"/>
</dbReference>
<evidence type="ECO:0000256" key="3">
    <source>
        <dbReference type="ARBA" id="ARBA00022598"/>
    </source>
</evidence>
<keyword evidence="7" id="KW-0012">Acyltransferase</keyword>
<gene>
    <name evidence="7" type="ORF">BO78DRAFT_7719</name>
</gene>
<dbReference type="GO" id="GO:0031177">
    <property type="term" value="F:phosphopantetheine binding"/>
    <property type="evidence" value="ECO:0007669"/>
    <property type="project" value="TreeGrafter"/>
</dbReference>